<gene>
    <name evidence="1" type="ORF">HNY73_007476</name>
</gene>
<dbReference type="EMBL" id="JABXBU010000012">
    <property type="protein sequence ID" value="KAF8789545.1"/>
    <property type="molecule type" value="Genomic_DNA"/>
</dbReference>
<reference evidence="1" key="2">
    <citation type="submission" date="2020-06" db="EMBL/GenBank/DDBJ databases">
        <authorList>
            <person name="Sheffer M."/>
        </authorList>
    </citation>
    <scope>NUCLEOTIDE SEQUENCE</scope>
</reference>
<comment type="caution">
    <text evidence="1">The sequence shown here is derived from an EMBL/GenBank/DDBJ whole genome shotgun (WGS) entry which is preliminary data.</text>
</comment>
<dbReference type="AlphaFoldDB" id="A0A8T0FGL9"/>
<proteinExistence type="predicted"/>
<dbReference type="Proteomes" id="UP000807504">
    <property type="component" value="Unassembled WGS sequence"/>
</dbReference>
<evidence type="ECO:0000313" key="2">
    <source>
        <dbReference type="Proteomes" id="UP000807504"/>
    </source>
</evidence>
<evidence type="ECO:0000313" key="1">
    <source>
        <dbReference type="EMBL" id="KAF8789545.1"/>
    </source>
</evidence>
<keyword evidence="2" id="KW-1185">Reference proteome</keyword>
<accession>A0A8T0FGL9</accession>
<organism evidence="1 2">
    <name type="scientific">Argiope bruennichi</name>
    <name type="common">Wasp spider</name>
    <name type="synonym">Aranea bruennichi</name>
    <dbReference type="NCBI Taxonomy" id="94029"/>
    <lineage>
        <taxon>Eukaryota</taxon>
        <taxon>Metazoa</taxon>
        <taxon>Ecdysozoa</taxon>
        <taxon>Arthropoda</taxon>
        <taxon>Chelicerata</taxon>
        <taxon>Arachnida</taxon>
        <taxon>Araneae</taxon>
        <taxon>Araneomorphae</taxon>
        <taxon>Entelegynae</taxon>
        <taxon>Araneoidea</taxon>
        <taxon>Araneidae</taxon>
        <taxon>Argiope</taxon>
    </lineage>
</organism>
<protein>
    <submittedName>
        <fullName evidence="1">Uncharacterized protein</fullName>
    </submittedName>
</protein>
<sequence>MASPRKPPSSVPLRVNETFELFVDETAPMMILDALYCKCQFCPSKKMRPVPKWEQHIQELALRASYYWYGGRTKICLKAKSGDFLIEILSSSQTKNHSQRNKTLLDIPISVTPHKSLNSVRGVISEPDLLKYIRFDTLDVPMATQPFQKNASSLRLFVVVVVIDTTAEGAEVRILTALTAPKATD</sequence>
<reference evidence="1" key="1">
    <citation type="journal article" date="2020" name="bioRxiv">
        <title>Chromosome-level reference genome of the European wasp spider Argiope bruennichi: a resource for studies on range expansion and evolutionary adaptation.</title>
        <authorList>
            <person name="Sheffer M.M."/>
            <person name="Hoppe A."/>
            <person name="Krehenwinkel H."/>
            <person name="Uhl G."/>
            <person name="Kuss A.W."/>
            <person name="Jensen L."/>
            <person name="Jensen C."/>
            <person name="Gillespie R.G."/>
            <person name="Hoff K.J."/>
            <person name="Prost S."/>
        </authorList>
    </citation>
    <scope>NUCLEOTIDE SEQUENCE</scope>
</reference>
<name>A0A8T0FGL9_ARGBR</name>